<dbReference type="InterPro" id="IPR012337">
    <property type="entry name" value="RNaseH-like_sf"/>
</dbReference>
<feature type="non-terminal residue" evidence="2">
    <location>
        <position position="1"/>
    </location>
</feature>
<proteinExistence type="predicted"/>
<dbReference type="PANTHER" id="PTHR47515:SF1">
    <property type="entry name" value="BLR2054 PROTEIN"/>
    <property type="match status" value="1"/>
</dbReference>
<dbReference type="AlphaFoldDB" id="A0A382JRV1"/>
<sequence>VDRRLCSVRRACTYLNLPRSTYRYAPKRLTDRQEQLYQRVIALSWHHPRYGYRRIRALLAREGWQVSRKQVQRIRRREGLKVREKPKKIPRRGISTGLPTQATHRHHVWTWDFIFDRTDNGGTLKMMTLLDEYSRPSLAIQVERQITGAEVLRVVEQAMIHYGVPGYIRSDNGPEFIATTVQQWLNDNRIKTIYIDPGSPWQNGYIESFHSRFRDECLSRELLLNLREAQVVIADWRQHYNEDRPHSRLGYLSPEDFIHTK</sequence>
<dbReference type="PANTHER" id="PTHR47515">
    <property type="entry name" value="LOW CALCIUM RESPONSE LOCUS PROTEIN T"/>
    <property type="match status" value="1"/>
</dbReference>
<dbReference type="GO" id="GO:0015074">
    <property type="term" value="P:DNA integration"/>
    <property type="evidence" value="ECO:0007669"/>
    <property type="project" value="InterPro"/>
</dbReference>
<organism evidence="2">
    <name type="scientific">marine metagenome</name>
    <dbReference type="NCBI Taxonomy" id="408172"/>
    <lineage>
        <taxon>unclassified sequences</taxon>
        <taxon>metagenomes</taxon>
        <taxon>ecological metagenomes</taxon>
    </lineage>
</organism>
<dbReference type="PROSITE" id="PS50994">
    <property type="entry name" value="INTEGRASE"/>
    <property type="match status" value="1"/>
</dbReference>
<dbReference type="Pfam" id="PF13683">
    <property type="entry name" value="rve_3"/>
    <property type="match status" value="1"/>
</dbReference>
<accession>A0A382JRV1</accession>
<name>A0A382JRV1_9ZZZZ</name>
<protein>
    <recommendedName>
        <fullName evidence="1">Integrase catalytic domain-containing protein</fullName>
    </recommendedName>
</protein>
<evidence type="ECO:0000313" key="2">
    <source>
        <dbReference type="EMBL" id="SVC13747.1"/>
    </source>
</evidence>
<dbReference type="EMBL" id="UINC01075502">
    <property type="protein sequence ID" value="SVC13747.1"/>
    <property type="molecule type" value="Genomic_DNA"/>
</dbReference>
<feature type="domain" description="Integrase catalytic" evidence="1">
    <location>
        <begin position="95"/>
        <end position="261"/>
    </location>
</feature>
<dbReference type="InterPro" id="IPR001584">
    <property type="entry name" value="Integrase_cat-core"/>
</dbReference>
<dbReference type="GO" id="GO:0003676">
    <property type="term" value="F:nucleic acid binding"/>
    <property type="evidence" value="ECO:0007669"/>
    <property type="project" value="InterPro"/>
</dbReference>
<dbReference type="InterPro" id="IPR048020">
    <property type="entry name" value="Transpos_IS3"/>
</dbReference>
<dbReference type="NCBIfam" id="NF033516">
    <property type="entry name" value="transpos_IS3"/>
    <property type="match status" value="1"/>
</dbReference>
<dbReference type="SUPFAM" id="SSF53098">
    <property type="entry name" value="Ribonuclease H-like"/>
    <property type="match status" value="1"/>
</dbReference>
<dbReference type="Gene3D" id="3.30.420.10">
    <property type="entry name" value="Ribonuclease H-like superfamily/Ribonuclease H"/>
    <property type="match status" value="1"/>
</dbReference>
<dbReference type="InterPro" id="IPR025948">
    <property type="entry name" value="HTH-like_dom"/>
</dbReference>
<dbReference type="Pfam" id="PF13276">
    <property type="entry name" value="HTH_21"/>
    <property type="match status" value="1"/>
</dbReference>
<evidence type="ECO:0000259" key="1">
    <source>
        <dbReference type="PROSITE" id="PS50994"/>
    </source>
</evidence>
<dbReference type="InterPro" id="IPR036397">
    <property type="entry name" value="RNaseH_sf"/>
</dbReference>
<feature type="non-terminal residue" evidence="2">
    <location>
        <position position="261"/>
    </location>
</feature>
<reference evidence="2" key="1">
    <citation type="submission" date="2018-05" db="EMBL/GenBank/DDBJ databases">
        <authorList>
            <person name="Lanie J.A."/>
            <person name="Ng W.-L."/>
            <person name="Kazmierczak K.M."/>
            <person name="Andrzejewski T.M."/>
            <person name="Davidsen T.M."/>
            <person name="Wayne K.J."/>
            <person name="Tettelin H."/>
            <person name="Glass J.I."/>
            <person name="Rusch D."/>
            <person name="Podicherti R."/>
            <person name="Tsui H.-C.T."/>
            <person name="Winkler M.E."/>
        </authorList>
    </citation>
    <scope>NUCLEOTIDE SEQUENCE</scope>
</reference>
<gene>
    <name evidence="2" type="ORF">METZ01_LOCUS266601</name>
</gene>